<dbReference type="AlphaFoldDB" id="A0A0F9QNC8"/>
<dbReference type="InterPro" id="IPR047656">
    <property type="entry name" value="IS481-like_transpos"/>
</dbReference>
<evidence type="ECO:0000313" key="2">
    <source>
        <dbReference type="EMBL" id="KKN38522.1"/>
    </source>
</evidence>
<dbReference type="NCBIfam" id="NF033577">
    <property type="entry name" value="transpos_IS481"/>
    <property type="match status" value="1"/>
</dbReference>
<reference evidence="2" key="1">
    <citation type="journal article" date="2015" name="Nature">
        <title>Complex archaea that bridge the gap between prokaryotes and eukaryotes.</title>
        <authorList>
            <person name="Spang A."/>
            <person name="Saw J.H."/>
            <person name="Jorgensen S.L."/>
            <person name="Zaremba-Niedzwiedzka K."/>
            <person name="Martijn J."/>
            <person name="Lind A.E."/>
            <person name="van Eijk R."/>
            <person name="Schleper C."/>
            <person name="Guy L."/>
            <person name="Ettema T.J."/>
        </authorList>
    </citation>
    <scope>NUCLEOTIDE SEQUENCE</scope>
</reference>
<dbReference type="SUPFAM" id="SSF53098">
    <property type="entry name" value="Ribonuclease H-like"/>
    <property type="match status" value="1"/>
</dbReference>
<sequence>MTNEERDIQRKLRVLQHAERIGNARKACRYFGIGRSSFYRWRDAYQKHGEAGLKNAKSIPKNPANQTPPEIVDKVLYLRRKYHLGPIRIVWYLARYHSIKISDAGVYRILKRNGLNRLPRGTRMRKLHTKRYQKQVPGHHIQVDVKFLTFKGKSGEKVRRFQITAIDDATRVRALKIYEKHTQASAVDFIDHIIEKFPFRIREIRTDNGHEFQAKFHWHVEDLGIRHAYIKRGTPQLNGKVERSHRSDQQEFYQLLSYKGDVDLEAKLDEWERFYNFARPHGAHKRQTPYDALRDKLQ</sequence>
<dbReference type="InterPro" id="IPR009057">
    <property type="entry name" value="Homeodomain-like_sf"/>
</dbReference>
<dbReference type="GO" id="GO:0015074">
    <property type="term" value="P:DNA integration"/>
    <property type="evidence" value="ECO:0007669"/>
    <property type="project" value="InterPro"/>
</dbReference>
<dbReference type="InterPro" id="IPR036397">
    <property type="entry name" value="RNaseH_sf"/>
</dbReference>
<gene>
    <name evidence="2" type="ORF">LCGC14_0752570</name>
</gene>
<dbReference type="Pfam" id="PF13683">
    <property type="entry name" value="rve_3"/>
    <property type="match status" value="1"/>
</dbReference>
<evidence type="ECO:0000259" key="1">
    <source>
        <dbReference type="PROSITE" id="PS50994"/>
    </source>
</evidence>
<name>A0A0F9QNC8_9ZZZZ</name>
<dbReference type="EMBL" id="LAZR01001822">
    <property type="protein sequence ID" value="KKN38522.1"/>
    <property type="molecule type" value="Genomic_DNA"/>
</dbReference>
<dbReference type="Pfam" id="PF13565">
    <property type="entry name" value="HTH_32"/>
    <property type="match status" value="1"/>
</dbReference>
<dbReference type="PROSITE" id="PS50994">
    <property type="entry name" value="INTEGRASE"/>
    <property type="match status" value="1"/>
</dbReference>
<proteinExistence type="predicted"/>
<organism evidence="2">
    <name type="scientific">marine sediment metagenome</name>
    <dbReference type="NCBI Taxonomy" id="412755"/>
    <lineage>
        <taxon>unclassified sequences</taxon>
        <taxon>metagenomes</taxon>
        <taxon>ecological metagenomes</taxon>
    </lineage>
</organism>
<comment type="caution">
    <text evidence="2">The sequence shown here is derived from an EMBL/GenBank/DDBJ whole genome shotgun (WGS) entry which is preliminary data.</text>
</comment>
<feature type="domain" description="Integrase catalytic" evidence="1">
    <location>
        <begin position="133"/>
        <end position="297"/>
    </location>
</feature>
<protein>
    <recommendedName>
        <fullName evidence="1">Integrase catalytic domain-containing protein</fullName>
    </recommendedName>
</protein>
<dbReference type="InterPro" id="IPR001584">
    <property type="entry name" value="Integrase_cat-core"/>
</dbReference>
<dbReference type="Gene3D" id="3.30.420.10">
    <property type="entry name" value="Ribonuclease H-like superfamily/Ribonuclease H"/>
    <property type="match status" value="1"/>
</dbReference>
<accession>A0A0F9QNC8</accession>
<dbReference type="SUPFAM" id="SSF46689">
    <property type="entry name" value="Homeodomain-like"/>
    <property type="match status" value="1"/>
</dbReference>
<dbReference type="PANTHER" id="PTHR35004:SF7">
    <property type="entry name" value="INTEGRASE PROTEIN"/>
    <property type="match status" value="1"/>
</dbReference>
<dbReference type="PANTHER" id="PTHR35004">
    <property type="entry name" value="TRANSPOSASE RV3428C-RELATED"/>
    <property type="match status" value="1"/>
</dbReference>
<dbReference type="GO" id="GO:0003676">
    <property type="term" value="F:nucleic acid binding"/>
    <property type="evidence" value="ECO:0007669"/>
    <property type="project" value="InterPro"/>
</dbReference>
<dbReference type="Gene3D" id="1.10.10.10">
    <property type="entry name" value="Winged helix-like DNA-binding domain superfamily/Winged helix DNA-binding domain"/>
    <property type="match status" value="1"/>
</dbReference>
<dbReference type="InterPro" id="IPR012337">
    <property type="entry name" value="RNaseH-like_sf"/>
</dbReference>
<dbReference type="InterPro" id="IPR036388">
    <property type="entry name" value="WH-like_DNA-bd_sf"/>
</dbReference>